<proteinExistence type="predicted"/>
<organism evidence="2 3">
    <name type="scientific">Allofournierella massiliensis</name>
    <dbReference type="NCBI Taxonomy" id="1650663"/>
    <lineage>
        <taxon>Bacteria</taxon>
        <taxon>Bacillati</taxon>
        <taxon>Bacillota</taxon>
        <taxon>Clostridia</taxon>
        <taxon>Eubacteriales</taxon>
        <taxon>Oscillospiraceae</taxon>
        <taxon>Allofournierella</taxon>
    </lineage>
</organism>
<dbReference type="SUPFAM" id="SSF53697">
    <property type="entry name" value="SIS domain"/>
    <property type="match status" value="1"/>
</dbReference>
<dbReference type="EMBL" id="SLUM01000013">
    <property type="protein sequence ID" value="TCL56374.1"/>
    <property type="molecule type" value="Genomic_DNA"/>
</dbReference>
<dbReference type="Proteomes" id="UP000295184">
    <property type="component" value="Unassembled WGS sequence"/>
</dbReference>
<dbReference type="CDD" id="cd05710">
    <property type="entry name" value="SIS_1"/>
    <property type="match status" value="1"/>
</dbReference>
<dbReference type="GO" id="GO:0006047">
    <property type="term" value="P:UDP-N-acetylglucosamine metabolic process"/>
    <property type="evidence" value="ECO:0007669"/>
    <property type="project" value="TreeGrafter"/>
</dbReference>
<protein>
    <submittedName>
        <fullName evidence="2">Fructoselysine-6-phosphate deglycase</fullName>
    </submittedName>
</protein>
<dbReference type="PANTHER" id="PTHR10937">
    <property type="entry name" value="GLUCOSAMINE--FRUCTOSE-6-PHOSPHATE AMINOTRANSFERASE, ISOMERIZING"/>
    <property type="match status" value="1"/>
</dbReference>
<dbReference type="AlphaFoldDB" id="A0A4R1QXF7"/>
<dbReference type="InterPro" id="IPR035488">
    <property type="entry name" value="FrlB_SIS"/>
</dbReference>
<evidence type="ECO:0000313" key="2">
    <source>
        <dbReference type="EMBL" id="TCL56374.1"/>
    </source>
</evidence>
<comment type="caution">
    <text evidence="2">The sequence shown here is derived from an EMBL/GenBank/DDBJ whole genome shotgun (WGS) entry which is preliminary data.</text>
</comment>
<dbReference type="Gene3D" id="3.40.50.10490">
    <property type="entry name" value="Glucose-6-phosphate isomerase like protein, domain 1"/>
    <property type="match status" value="2"/>
</dbReference>
<dbReference type="GO" id="GO:0004360">
    <property type="term" value="F:glutamine-fructose-6-phosphate transaminase (isomerizing) activity"/>
    <property type="evidence" value="ECO:0007669"/>
    <property type="project" value="TreeGrafter"/>
</dbReference>
<accession>A0A4R1QXF7</accession>
<dbReference type="PROSITE" id="PS51464">
    <property type="entry name" value="SIS"/>
    <property type="match status" value="1"/>
</dbReference>
<sequence length="353" mass="40858">MVTTSMWNEQTGACLRNFDEKESLDSVNGALALRGQIEQIIDQIWADGFDGIYFIGIGGTYASSMQVEVYMRGHSKLPVFVENAAEFLTTGNRRFTDRSVVILSSVSGNTKEMVQLVDRVHQIGGRVFSFIDTPGSVLTQPDKQDYLVVYPKNEQLKFYMVANYLMYKNGEFADYDRYNREMEAHLAQVLVDVEKESDAWAYDYAKACVAFRNEHPDLPRYFIGSGNQYGATYSYAMCYWEEQMWIRTKSISCQEFFHGMQEIVVWDTPVTLFMGEDEQRPLAERVARFLPKVCGNYTIIDTKEFALKGISPEFRGTISHLVMHGVNNRVDAYMELFLRHPLSIRRYYRQFEY</sequence>
<dbReference type="InterPro" id="IPR024713">
    <property type="entry name" value="Fructosamine_deglycase_FrlB"/>
</dbReference>
<dbReference type="STRING" id="1650663.GCA_001486665_02551"/>
<dbReference type="InterPro" id="IPR046348">
    <property type="entry name" value="SIS_dom_sf"/>
</dbReference>
<name>A0A4R1QXF7_9FIRM</name>
<dbReference type="PIRSF" id="PIRSF009290">
    <property type="entry name" value="FrlB"/>
    <property type="match status" value="1"/>
</dbReference>
<dbReference type="GO" id="GO:0097367">
    <property type="term" value="F:carbohydrate derivative binding"/>
    <property type="evidence" value="ECO:0007669"/>
    <property type="project" value="InterPro"/>
</dbReference>
<gene>
    <name evidence="2" type="ORF">EDD77_11332</name>
</gene>
<dbReference type="GO" id="GO:0006002">
    <property type="term" value="P:fructose 6-phosphate metabolic process"/>
    <property type="evidence" value="ECO:0007669"/>
    <property type="project" value="TreeGrafter"/>
</dbReference>
<dbReference type="Pfam" id="PF01380">
    <property type="entry name" value="SIS"/>
    <property type="match status" value="1"/>
</dbReference>
<dbReference type="GO" id="GO:0006487">
    <property type="term" value="P:protein N-linked glycosylation"/>
    <property type="evidence" value="ECO:0007669"/>
    <property type="project" value="TreeGrafter"/>
</dbReference>
<feature type="domain" description="SIS" evidence="1">
    <location>
        <begin position="40"/>
        <end position="171"/>
    </location>
</feature>
<dbReference type="RefSeq" id="WP_082669636.1">
    <property type="nucleotide sequence ID" value="NZ_CABKVM010000018.1"/>
</dbReference>
<evidence type="ECO:0000259" key="1">
    <source>
        <dbReference type="PROSITE" id="PS51464"/>
    </source>
</evidence>
<dbReference type="PANTHER" id="PTHR10937:SF14">
    <property type="entry name" value="FRUCTOSELYSINE 6-PHOSPHATE DEGLYCASE"/>
    <property type="match status" value="1"/>
</dbReference>
<dbReference type="InterPro" id="IPR001347">
    <property type="entry name" value="SIS_dom"/>
</dbReference>
<reference evidence="2 3" key="1">
    <citation type="submission" date="2019-03" db="EMBL/GenBank/DDBJ databases">
        <title>Genomic Encyclopedia of Type Strains, Phase IV (KMG-IV): sequencing the most valuable type-strain genomes for metagenomic binning, comparative biology and taxonomic classification.</title>
        <authorList>
            <person name="Goeker M."/>
        </authorList>
    </citation>
    <scope>NUCLEOTIDE SEQUENCE [LARGE SCALE GENOMIC DNA]</scope>
    <source>
        <strain evidence="2 3">DSM 100451</strain>
    </source>
</reference>
<evidence type="ECO:0000313" key="3">
    <source>
        <dbReference type="Proteomes" id="UP000295184"/>
    </source>
</evidence>